<proteinExistence type="predicted"/>
<dbReference type="Proteomes" id="UP001283361">
    <property type="component" value="Unassembled WGS sequence"/>
</dbReference>
<reference evidence="1" key="1">
    <citation type="journal article" date="2023" name="G3 (Bethesda)">
        <title>A reference genome for the long-term kleptoplast-retaining sea slug Elysia crispata morphotype clarki.</title>
        <authorList>
            <person name="Eastman K.E."/>
            <person name="Pendleton A.L."/>
            <person name="Shaikh M.A."/>
            <person name="Suttiyut T."/>
            <person name="Ogas R."/>
            <person name="Tomko P."/>
            <person name="Gavelis G."/>
            <person name="Widhalm J.R."/>
            <person name="Wisecaver J.H."/>
        </authorList>
    </citation>
    <scope>NUCLEOTIDE SEQUENCE</scope>
    <source>
        <strain evidence="1">ECLA1</strain>
    </source>
</reference>
<dbReference type="EMBL" id="JAWDGP010004202">
    <property type="protein sequence ID" value="KAK3766718.1"/>
    <property type="molecule type" value="Genomic_DNA"/>
</dbReference>
<name>A0AAE0ZC47_9GAST</name>
<evidence type="ECO:0000313" key="1">
    <source>
        <dbReference type="EMBL" id="KAK3766718.1"/>
    </source>
</evidence>
<protein>
    <submittedName>
        <fullName evidence="1">Uncharacterized protein</fullName>
    </submittedName>
</protein>
<organism evidence="1 2">
    <name type="scientific">Elysia crispata</name>
    <name type="common">lettuce slug</name>
    <dbReference type="NCBI Taxonomy" id="231223"/>
    <lineage>
        <taxon>Eukaryota</taxon>
        <taxon>Metazoa</taxon>
        <taxon>Spiralia</taxon>
        <taxon>Lophotrochozoa</taxon>
        <taxon>Mollusca</taxon>
        <taxon>Gastropoda</taxon>
        <taxon>Heterobranchia</taxon>
        <taxon>Euthyneura</taxon>
        <taxon>Panpulmonata</taxon>
        <taxon>Sacoglossa</taxon>
        <taxon>Placobranchoidea</taxon>
        <taxon>Plakobranchidae</taxon>
        <taxon>Elysia</taxon>
    </lineage>
</organism>
<sequence>MSDLCSQTSLPRLPGRCTQTDSLHRKGYKNGESVLFDLELLNDTEIGELLSAGDPCRQHGVMSSYTVCSWCDLDTS</sequence>
<evidence type="ECO:0000313" key="2">
    <source>
        <dbReference type="Proteomes" id="UP001283361"/>
    </source>
</evidence>
<dbReference type="AlphaFoldDB" id="A0AAE0ZC47"/>
<comment type="caution">
    <text evidence="1">The sequence shown here is derived from an EMBL/GenBank/DDBJ whole genome shotgun (WGS) entry which is preliminary data.</text>
</comment>
<gene>
    <name evidence="1" type="ORF">RRG08_046015</name>
</gene>
<accession>A0AAE0ZC47</accession>
<keyword evidence="2" id="KW-1185">Reference proteome</keyword>